<evidence type="ECO:0000313" key="4">
    <source>
        <dbReference type="EMBL" id="VYU50302.1"/>
    </source>
</evidence>
<feature type="domain" description="YdbS-like PH" evidence="3">
    <location>
        <begin position="257"/>
        <end position="342"/>
    </location>
</feature>
<evidence type="ECO:0000256" key="2">
    <source>
        <dbReference type="SAM" id="Phobius"/>
    </source>
</evidence>
<dbReference type="RefSeq" id="WP_156667022.1">
    <property type="nucleotide sequence ID" value="NZ_CACRUO010000062.1"/>
</dbReference>
<reference evidence="4" key="1">
    <citation type="submission" date="2019-11" db="EMBL/GenBank/DDBJ databases">
        <authorList>
            <person name="Feng L."/>
        </authorList>
    </citation>
    <scope>NUCLEOTIDE SEQUENCE</scope>
    <source>
        <strain evidence="4">SsimulansLFYP27</strain>
    </source>
</reference>
<dbReference type="InterPro" id="IPR014529">
    <property type="entry name" value="UCP026631"/>
</dbReference>
<feature type="compositionally biased region" description="Acidic residues" evidence="1">
    <location>
        <begin position="152"/>
        <end position="164"/>
    </location>
</feature>
<proteinExistence type="predicted"/>
<feature type="transmembrane region" description="Helical" evidence="2">
    <location>
        <begin position="186"/>
        <end position="210"/>
    </location>
</feature>
<dbReference type="PIRSF" id="PIRSF026631">
    <property type="entry name" value="UCP026631"/>
    <property type="match status" value="1"/>
</dbReference>
<keyword evidence="2" id="KW-0472">Membrane</keyword>
<sequence length="497" mass="56955">MYNPQRLHPLSYLTGLITTIKQNIVVIVIFIFNINNFNFTDVKSYIWPAFLTAIFLFSFIYNALEVYSTRYWIEGHHFVVTKGVFNKKRKELDIQRIQAFDSSQDIVNRIFGGVIMEIKTPSDGIKLQIVSKNQFNLIEQAVRSEQATKDYEDELMGETSEEEQPASHTMTTEQPTQIFKLSLKELIFMALSSGSIGIALVTLGPLLGTFQEIIPWDKLFHQFDWIAQAAYLVVAGLIILALFLAYIIGVIIEFVRYYGYTLSEKNEQLHIRYGLLNVKTINVATRRIQAVVEKQSFIRRFIGYTSVYFIITSDAKQTEGSTTASGDIMILPFVKRQKAYRMIEQLVPSIAFEKVETGLPFGGIRRHAQIGMGMLLIAGIISTYFWSWWYLALALIACLLVLINSIITVRYSGFKTDRTTLTVKKSQLMRTRYFYAKKDKLLGFDKSQNWFMKRVGLSDFAFSAAKGLGSMDIGLRFIDNEAAEQLKQWYVEEDDDA</sequence>
<evidence type="ECO:0000256" key="1">
    <source>
        <dbReference type="SAM" id="MobiDB-lite"/>
    </source>
</evidence>
<feature type="transmembrane region" description="Helical" evidence="2">
    <location>
        <begin position="45"/>
        <end position="64"/>
    </location>
</feature>
<feature type="transmembrane region" description="Helical" evidence="2">
    <location>
        <begin position="230"/>
        <end position="255"/>
    </location>
</feature>
<keyword evidence="2" id="KW-1133">Transmembrane helix</keyword>
<dbReference type="AlphaFoldDB" id="A0A6N3FE09"/>
<feature type="domain" description="YdbS-like PH" evidence="3">
    <location>
        <begin position="67"/>
        <end position="138"/>
    </location>
</feature>
<feature type="region of interest" description="Disordered" evidence="1">
    <location>
        <begin position="152"/>
        <end position="171"/>
    </location>
</feature>
<feature type="transmembrane region" description="Helical" evidence="2">
    <location>
        <begin position="392"/>
        <end position="411"/>
    </location>
</feature>
<keyword evidence="2" id="KW-0812">Transmembrane</keyword>
<dbReference type="InterPro" id="IPR005182">
    <property type="entry name" value="YdbS-like_PH"/>
</dbReference>
<accession>A0A6N3FE09</accession>
<feature type="transmembrane region" description="Helical" evidence="2">
    <location>
        <begin position="12"/>
        <end position="33"/>
    </location>
</feature>
<protein>
    <submittedName>
        <fullName evidence="4">Bacterial membrane flanked domain protein</fullName>
    </submittedName>
</protein>
<name>A0A6N3FE09_STASI</name>
<dbReference type="Pfam" id="PF03703">
    <property type="entry name" value="bPH_2"/>
    <property type="match status" value="2"/>
</dbReference>
<feature type="transmembrane region" description="Helical" evidence="2">
    <location>
        <begin position="368"/>
        <end position="386"/>
    </location>
</feature>
<dbReference type="PANTHER" id="PTHR34473">
    <property type="entry name" value="UPF0699 TRANSMEMBRANE PROTEIN YDBS"/>
    <property type="match status" value="1"/>
</dbReference>
<organism evidence="4">
    <name type="scientific">Staphylococcus simulans</name>
    <dbReference type="NCBI Taxonomy" id="1286"/>
    <lineage>
        <taxon>Bacteria</taxon>
        <taxon>Bacillati</taxon>
        <taxon>Bacillota</taxon>
        <taxon>Bacilli</taxon>
        <taxon>Bacillales</taxon>
        <taxon>Staphylococcaceae</taxon>
        <taxon>Staphylococcus</taxon>
    </lineage>
</organism>
<dbReference type="PANTHER" id="PTHR34473:SF2">
    <property type="entry name" value="UPF0699 TRANSMEMBRANE PROTEIN YDBT"/>
    <property type="match status" value="1"/>
</dbReference>
<evidence type="ECO:0000259" key="3">
    <source>
        <dbReference type="Pfam" id="PF03703"/>
    </source>
</evidence>
<dbReference type="EMBL" id="CACRUO010000062">
    <property type="protein sequence ID" value="VYU50302.1"/>
    <property type="molecule type" value="Genomic_DNA"/>
</dbReference>
<gene>
    <name evidence="4" type="ORF">SSLFYP27_02442</name>
</gene>